<feature type="region of interest" description="Disordered" evidence="5">
    <location>
        <begin position="511"/>
        <end position="531"/>
    </location>
</feature>
<feature type="transmembrane region" description="Helical" evidence="6">
    <location>
        <begin position="61"/>
        <end position="84"/>
    </location>
</feature>
<evidence type="ECO:0000313" key="8">
    <source>
        <dbReference type="EMBL" id="ODV87492.1"/>
    </source>
</evidence>
<dbReference type="InterPro" id="IPR002645">
    <property type="entry name" value="STAS_dom"/>
</dbReference>
<sequence length="695" mass="75964">MFPHDIPHSQNTELEVPFRQKLPYYMPCFSWLPSYTPTALLHDTLAGVSLAAYQIPLAMSFATAVAHVPAICGLLGLSVAPAVYCLLGTVPQMIVGPEAAVSMIVGQTIEKVVKHNDGVSPVDILVVLTSTSGAVLFAFGLLRFGFIDNVLCGSLLKGFITAIGLSMMVNSIIAVLGLQSVLDSLPSDIHVHSVFQKLVFLFHHWRQYNGATLIVGGVTFSVLVIAKRVKKLFVEKKYKKASFFPEILVVVVISTILSSHFEFNKLGIKVLGKVDVDGFQLRLPFSGDLKPWYGQLFVTSFMCAILGFFESSTAGKSLGSSLDVATSSNRELVALGSIGLVISSLGALPSFGGYARSKLNSINGANTPISGLIMGITTLFVTFFMLDYMYYLPICVLNAVICIVGVSLIQETPKEIKFHWRTKGYNELVTFVVTLSTSLFYSIETGVALGCFYSVIRVIKHSTKSRIQILSRVAGTGTFISSDCDMDEWDPDHLSHEITVKGYKEFRTQNGDDAHRSSVNSSSSGGAHVGTPNLLDKEGCLIVKIPEPLTFTNTSDLKTRLKRLELTGSAKVHPAGSKKENSRVRHVVFDLNGMTSIDSSAAQILFEIIDGYQSRGINVFFCRVFKSIKLAQRLKDSGIMELLLDCEGEDFGIKQSVSPYYDEILDALKAIDGIESSCDMWDNTSYYSNYVFDGV</sequence>
<feature type="transmembrane region" description="Helical" evidence="6">
    <location>
        <begin position="124"/>
        <end position="146"/>
    </location>
</feature>
<keyword evidence="2 6" id="KW-0812">Transmembrane</keyword>
<dbReference type="InterPro" id="IPR001902">
    <property type="entry name" value="SLC26A/SulP_fam"/>
</dbReference>
<dbReference type="EMBL" id="KV453848">
    <property type="protein sequence ID" value="ODV87492.1"/>
    <property type="molecule type" value="Genomic_DNA"/>
</dbReference>
<keyword evidence="3 6" id="KW-1133">Transmembrane helix</keyword>
<dbReference type="Pfam" id="PF00916">
    <property type="entry name" value="Sulfate_transp"/>
    <property type="match status" value="1"/>
</dbReference>
<comment type="subcellular location">
    <subcellularLocation>
        <location evidence="1">Membrane</location>
        <topology evidence="1">Multi-pass membrane protein</topology>
    </subcellularLocation>
</comment>
<feature type="transmembrane region" description="Helical" evidence="6">
    <location>
        <begin position="241"/>
        <end position="261"/>
    </location>
</feature>
<accession>A0A1E4T6X7</accession>
<feature type="transmembrane region" description="Helical" evidence="6">
    <location>
        <begin position="391"/>
        <end position="409"/>
    </location>
</feature>
<feature type="transmembrane region" description="Helical" evidence="6">
    <location>
        <begin position="367"/>
        <end position="386"/>
    </location>
</feature>
<dbReference type="OrthoDB" id="427213at2759"/>
<feature type="transmembrane region" description="Helical" evidence="6">
    <location>
        <begin position="332"/>
        <end position="355"/>
    </location>
</feature>
<evidence type="ECO:0000259" key="7">
    <source>
        <dbReference type="PROSITE" id="PS50801"/>
    </source>
</evidence>
<name>A0A1E4T6X7_9ASCO</name>
<dbReference type="GO" id="GO:0055085">
    <property type="term" value="P:transmembrane transport"/>
    <property type="evidence" value="ECO:0007669"/>
    <property type="project" value="InterPro"/>
</dbReference>
<evidence type="ECO:0000256" key="3">
    <source>
        <dbReference type="ARBA" id="ARBA00022989"/>
    </source>
</evidence>
<reference evidence="9" key="1">
    <citation type="submission" date="2016-04" db="EMBL/GenBank/DDBJ databases">
        <title>Comparative genomics of biotechnologically important yeasts.</title>
        <authorList>
            <consortium name="DOE Joint Genome Institute"/>
            <person name="Riley R."/>
            <person name="Haridas S."/>
            <person name="Wolfe K.H."/>
            <person name="Lopes M.R."/>
            <person name="Hittinger C.T."/>
            <person name="Goker M."/>
            <person name="Salamov A."/>
            <person name="Wisecaver J."/>
            <person name="Long T.M."/>
            <person name="Aerts A.L."/>
            <person name="Barry K."/>
            <person name="Choi C."/>
            <person name="Clum A."/>
            <person name="Coughlan A.Y."/>
            <person name="Deshpande S."/>
            <person name="Douglass A.P."/>
            <person name="Hanson S.J."/>
            <person name="Klenk H.-P."/>
            <person name="Labutti K."/>
            <person name="Lapidus A."/>
            <person name="Lindquist E."/>
            <person name="Lipzen A."/>
            <person name="Meier-Kolthoff J.P."/>
            <person name="Ohm R.A."/>
            <person name="Otillar R.P."/>
            <person name="Pangilinan J."/>
            <person name="Peng Y."/>
            <person name="Rokas A."/>
            <person name="Rosa C.A."/>
            <person name="Scheuner C."/>
            <person name="Sibirny A.A."/>
            <person name="Slot J.C."/>
            <person name="Stielow J.B."/>
            <person name="Sun H."/>
            <person name="Kurtzman C.P."/>
            <person name="Blackwell M."/>
            <person name="Grigoriev I.V."/>
            <person name="Jeffries T.W."/>
        </authorList>
    </citation>
    <scope>NUCLEOTIDE SEQUENCE [LARGE SCALE GENOMIC DNA]</scope>
    <source>
        <strain evidence="9">NRRL YB-2248</strain>
    </source>
</reference>
<proteinExistence type="predicted"/>
<dbReference type="InterPro" id="IPR036513">
    <property type="entry name" value="STAS_dom_sf"/>
</dbReference>
<keyword evidence="9" id="KW-1185">Reference proteome</keyword>
<dbReference type="Proteomes" id="UP000094801">
    <property type="component" value="Unassembled WGS sequence"/>
</dbReference>
<protein>
    <recommendedName>
        <fullName evidence="7">STAS domain-containing protein</fullName>
    </recommendedName>
</protein>
<feature type="transmembrane region" description="Helical" evidence="6">
    <location>
        <begin position="158"/>
        <end position="178"/>
    </location>
</feature>
<evidence type="ECO:0000256" key="2">
    <source>
        <dbReference type="ARBA" id="ARBA00022692"/>
    </source>
</evidence>
<feature type="transmembrane region" description="Helical" evidence="6">
    <location>
        <begin position="429"/>
        <end position="456"/>
    </location>
</feature>
<dbReference type="GO" id="GO:0016020">
    <property type="term" value="C:membrane"/>
    <property type="evidence" value="ECO:0007669"/>
    <property type="project" value="UniProtKB-SubCell"/>
</dbReference>
<dbReference type="CDD" id="cd07042">
    <property type="entry name" value="STAS_SulP_like_sulfate_transporter"/>
    <property type="match status" value="1"/>
</dbReference>
<dbReference type="STRING" id="983967.A0A1E4T6X7"/>
<dbReference type="SUPFAM" id="SSF52091">
    <property type="entry name" value="SpoIIaa-like"/>
    <property type="match status" value="1"/>
</dbReference>
<dbReference type="PROSITE" id="PS50801">
    <property type="entry name" value="STAS"/>
    <property type="match status" value="1"/>
</dbReference>
<dbReference type="InterPro" id="IPR011547">
    <property type="entry name" value="SLC26A/SulP_dom"/>
</dbReference>
<dbReference type="Pfam" id="PF01740">
    <property type="entry name" value="STAS"/>
    <property type="match status" value="1"/>
</dbReference>
<feature type="transmembrane region" description="Helical" evidence="6">
    <location>
        <begin position="208"/>
        <end position="229"/>
    </location>
</feature>
<evidence type="ECO:0000313" key="9">
    <source>
        <dbReference type="Proteomes" id="UP000094801"/>
    </source>
</evidence>
<gene>
    <name evidence="8" type="ORF">CANARDRAFT_195144</name>
</gene>
<evidence type="ECO:0000256" key="1">
    <source>
        <dbReference type="ARBA" id="ARBA00004141"/>
    </source>
</evidence>
<evidence type="ECO:0000256" key="5">
    <source>
        <dbReference type="SAM" id="MobiDB-lite"/>
    </source>
</evidence>
<dbReference type="PANTHER" id="PTHR11814">
    <property type="entry name" value="SULFATE TRANSPORTER"/>
    <property type="match status" value="1"/>
</dbReference>
<dbReference type="Gene3D" id="3.30.750.24">
    <property type="entry name" value="STAS domain"/>
    <property type="match status" value="1"/>
</dbReference>
<evidence type="ECO:0000256" key="6">
    <source>
        <dbReference type="SAM" id="Phobius"/>
    </source>
</evidence>
<dbReference type="AlphaFoldDB" id="A0A1E4T6X7"/>
<feature type="domain" description="STAS" evidence="7">
    <location>
        <begin position="530"/>
        <end position="671"/>
    </location>
</feature>
<keyword evidence="4 6" id="KW-0472">Membrane</keyword>
<organism evidence="8 9">
    <name type="scientific">[Candida] arabinofermentans NRRL YB-2248</name>
    <dbReference type="NCBI Taxonomy" id="983967"/>
    <lineage>
        <taxon>Eukaryota</taxon>
        <taxon>Fungi</taxon>
        <taxon>Dikarya</taxon>
        <taxon>Ascomycota</taxon>
        <taxon>Saccharomycotina</taxon>
        <taxon>Pichiomycetes</taxon>
        <taxon>Pichiales</taxon>
        <taxon>Pichiaceae</taxon>
        <taxon>Ogataea</taxon>
        <taxon>Ogataea/Candida clade</taxon>
    </lineage>
</organism>
<evidence type="ECO:0000256" key="4">
    <source>
        <dbReference type="ARBA" id="ARBA00023136"/>
    </source>
</evidence>